<proteinExistence type="evidence at transcript level"/>
<dbReference type="Gene3D" id="3.40.20.10">
    <property type="entry name" value="Severin"/>
    <property type="match status" value="1"/>
</dbReference>
<evidence type="ECO:0000259" key="3">
    <source>
        <dbReference type="PROSITE" id="PS51263"/>
    </source>
</evidence>
<protein>
    <submittedName>
        <fullName evidence="4">Cofilin/actin-depolymerizing factor homolog</fullName>
    </submittedName>
</protein>
<gene>
    <name evidence="4" type="primary">CADF</name>
</gene>
<dbReference type="InterPro" id="IPR017904">
    <property type="entry name" value="ADF/Cofilin"/>
</dbReference>
<keyword evidence="2" id="KW-0009">Actin-binding</keyword>
<dbReference type="Pfam" id="PF00241">
    <property type="entry name" value="Cofilin_ADF"/>
    <property type="match status" value="1"/>
</dbReference>
<dbReference type="CDD" id="cd11286">
    <property type="entry name" value="ADF_cofilin_like"/>
    <property type="match status" value="1"/>
</dbReference>
<comment type="similarity">
    <text evidence="1">Belongs to the actin-binding proteins ADF family.</text>
</comment>
<dbReference type="SMART" id="SM00102">
    <property type="entry name" value="ADF"/>
    <property type="match status" value="1"/>
</dbReference>
<name>C1BNM2_CALRO</name>
<accession>C1BNM2</accession>
<reference evidence="4" key="1">
    <citation type="submission" date="2009-03" db="EMBL/GenBank/DDBJ databases">
        <title>Caligus rogercresseyi ESTs and full-length cDNAs.</title>
        <authorList>
            <person name="Yasuike M."/>
            <person name="von Schalburg K."/>
            <person name="Cooper G."/>
            <person name="Leong J."/>
            <person name="Jones S.R.M."/>
            <person name="Koop B.F."/>
        </authorList>
    </citation>
    <scope>NUCLEOTIDE SEQUENCE</scope>
    <source>
        <tissue evidence="4">Whole body</tissue>
    </source>
</reference>
<evidence type="ECO:0000256" key="2">
    <source>
        <dbReference type="ARBA" id="ARBA00023203"/>
    </source>
</evidence>
<dbReference type="SUPFAM" id="SSF55753">
    <property type="entry name" value="Actin depolymerizing proteins"/>
    <property type="match status" value="1"/>
</dbReference>
<dbReference type="PANTHER" id="PTHR11913">
    <property type="entry name" value="COFILIN-RELATED"/>
    <property type="match status" value="1"/>
</dbReference>
<dbReference type="GO" id="GO:0030042">
    <property type="term" value="P:actin filament depolymerization"/>
    <property type="evidence" value="ECO:0007669"/>
    <property type="project" value="InterPro"/>
</dbReference>
<dbReference type="EMBL" id="BT076201">
    <property type="protein sequence ID" value="ACO10625.1"/>
    <property type="molecule type" value="mRNA"/>
</dbReference>
<organism evidence="4">
    <name type="scientific">Caligus rogercresseyi</name>
    <name type="common">Sea louse</name>
    <dbReference type="NCBI Taxonomy" id="217165"/>
    <lineage>
        <taxon>Eukaryota</taxon>
        <taxon>Metazoa</taxon>
        <taxon>Ecdysozoa</taxon>
        <taxon>Arthropoda</taxon>
        <taxon>Crustacea</taxon>
        <taxon>Multicrustacea</taxon>
        <taxon>Hexanauplia</taxon>
        <taxon>Copepoda</taxon>
        <taxon>Siphonostomatoida</taxon>
        <taxon>Caligidae</taxon>
        <taxon>Caligus</taxon>
    </lineage>
</organism>
<dbReference type="FunFam" id="3.40.20.10:FF:000044">
    <property type="entry name" value="Cofilin/actin-depolymerizing factor homolog"/>
    <property type="match status" value="1"/>
</dbReference>
<dbReference type="GO" id="GO:0003779">
    <property type="term" value="F:actin binding"/>
    <property type="evidence" value="ECO:0007669"/>
    <property type="project" value="UniProtKB-KW"/>
</dbReference>
<dbReference type="PROSITE" id="PS51263">
    <property type="entry name" value="ADF_H"/>
    <property type="match status" value="1"/>
</dbReference>
<dbReference type="AlphaFoldDB" id="C1BNM2"/>
<dbReference type="InterPro" id="IPR002108">
    <property type="entry name" value="ADF-H"/>
</dbReference>
<evidence type="ECO:0000313" key="4">
    <source>
        <dbReference type="EMBL" id="ACO10625.1"/>
    </source>
</evidence>
<dbReference type="GO" id="GO:0015629">
    <property type="term" value="C:actin cytoskeleton"/>
    <property type="evidence" value="ECO:0007669"/>
    <property type="project" value="InterPro"/>
</dbReference>
<feature type="domain" description="ADF-H" evidence="3">
    <location>
        <begin position="2"/>
        <end position="143"/>
    </location>
</feature>
<sequence>MASGVAVGDECKIVFEKIKKAKESRFIVFYIENEKTIKVESVGSRDATYDDFLHDLTKGGEGECRYGLYDFEYEHQCQGTTETSKKQKLFLMSWCPDTAKIKQKMLYSSSFDALKKSLLGVHKYIQATDAAEASRESVEDKLRATDRA</sequence>
<dbReference type="InterPro" id="IPR029006">
    <property type="entry name" value="ADF-H/Gelsolin-like_dom_sf"/>
</dbReference>
<evidence type="ECO:0000256" key="1">
    <source>
        <dbReference type="ARBA" id="ARBA00006844"/>
    </source>
</evidence>